<evidence type="ECO:0000313" key="1">
    <source>
        <dbReference type="EMBL" id="GAH52067.1"/>
    </source>
</evidence>
<organism evidence="1">
    <name type="scientific">marine sediment metagenome</name>
    <dbReference type="NCBI Taxonomy" id="412755"/>
    <lineage>
        <taxon>unclassified sequences</taxon>
        <taxon>metagenomes</taxon>
        <taxon>ecological metagenomes</taxon>
    </lineage>
</organism>
<proteinExistence type="predicted"/>
<sequence>MKVIIIGAPRSGTSMVAGLLYKCGLYMGKKLKPGKPANPKGFFENYEFASINRCLFRKI</sequence>
<feature type="non-terminal residue" evidence="1">
    <location>
        <position position="59"/>
    </location>
</feature>
<accession>X1G4B6</accession>
<dbReference type="EMBL" id="BARU01023346">
    <property type="protein sequence ID" value="GAH52067.1"/>
    <property type="molecule type" value="Genomic_DNA"/>
</dbReference>
<name>X1G4B6_9ZZZZ</name>
<evidence type="ECO:0008006" key="2">
    <source>
        <dbReference type="Google" id="ProtNLM"/>
    </source>
</evidence>
<reference evidence="1" key="1">
    <citation type="journal article" date="2014" name="Front. Microbiol.">
        <title>High frequency of phylogenetically diverse reductive dehalogenase-homologous genes in deep subseafloor sedimentary metagenomes.</title>
        <authorList>
            <person name="Kawai M."/>
            <person name="Futagami T."/>
            <person name="Toyoda A."/>
            <person name="Takaki Y."/>
            <person name="Nishi S."/>
            <person name="Hori S."/>
            <person name="Arai W."/>
            <person name="Tsubouchi T."/>
            <person name="Morono Y."/>
            <person name="Uchiyama I."/>
            <person name="Ito T."/>
            <person name="Fujiyama A."/>
            <person name="Inagaki F."/>
            <person name="Takami H."/>
        </authorList>
    </citation>
    <scope>NUCLEOTIDE SEQUENCE</scope>
    <source>
        <strain evidence="1">Expedition CK06-06</strain>
    </source>
</reference>
<dbReference type="AlphaFoldDB" id="X1G4B6"/>
<comment type="caution">
    <text evidence="1">The sequence shown here is derived from an EMBL/GenBank/DDBJ whole genome shotgun (WGS) entry which is preliminary data.</text>
</comment>
<protein>
    <recommendedName>
        <fullName evidence="2">Sulfotransferase domain-containing protein</fullName>
    </recommendedName>
</protein>
<gene>
    <name evidence="1" type="ORF">S03H2_37904</name>
</gene>